<dbReference type="InterPro" id="IPR027417">
    <property type="entry name" value="P-loop_NTPase"/>
</dbReference>
<protein>
    <recommendedName>
        <fullName evidence="3">Nuclease SbcCD subunit C</fullName>
    </recommendedName>
</protein>
<dbReference type="InterPro" id="IPR038729">
    <property type="entry name" value="Rad50/SbcC_AAA"/>
</dbReference>
<accession>A0A7W8FTM6</accession>
<dbReference type="AlphaFoldDB" id="A0A7W8FTM6"/>
<feature type="domain" description="Rad50/SbcC-type AAA" evidence="5">
    <location>
        <begin position="5"/>
        <end position="232"/>
    </location>
</feature>
<sequence>MLFKKIIFDNYKTYYGTQQVDLYIPPEVKEKEGKNIILIGGLNGAGKTTILKAIKDVLYGRREVSEEEYKKVFSNVINNTFYGEGGRECSVSLVLETDSGEEWTIKVKWFFNAYKMMTMDEREVTIKSPKMYMPKKNLVQNIEQYNRLIDKIMPYYASPFFIFDGEEVKEIIVRQEQAEMKEAIHKITGMNSYKQLLKDLNALKSDLEAKIIKAQRGSQVHALKTQLEEVQSSLLTLDTKKKDTRAKIIQYEERINELRKKRNKIFSQNSRSREEIVKRQGKLISEIDQSKKNLDTLLKDSIVPIILKNNILNLKKQLKVEQDARNAKVVKQASLKPYRQFMESLLNIPISPTLTPEQIEQINKIGEDIWINQHEIKVTPENEVKELHDISFKDYQVIQNYPVRDQKDISELINRIERLEQDFEATEVELRNAPEFKDTVEENEKIDSLTKMVGQLTLQMKSINNKIQRDTDIKTTLMNKLTRNSGNDGDMGKLKVQLENTTSVITALNRYITDVTTLKANFIKEEFSKMLLKLFRKQDEFGKIEFDINTFTVRLFNDKMQEVSINDRSAGEMQMISSALIWALIKVSDLELPVVIDTPLGRLDSHHRNQLINHYYNELSNQVIILSTDTEITQDYVNVMKANSYKQYMLDYNETKKYTLIRDGYFEFIGR</sequence>
<reference evidence="6 7" key="1">
    <citation type="submission" date="2020-08" db="EMBL/GenBank/DDBJ databases">
        <title>Genomic Encyclopedia of Type Strains, Phase IV (KMG-IV): sequencing the most valuable type-strain genomes for metagenomic binning, comparative biology and taxonomic classification.</title>
        <authorList>
            <person name="Goeker M."/>
        </authorList>
    </citation>
    <scope>NUCLEOTIDE SEQUENCE [LARGE SCALE GENOMIC DNA]</scope>
    <source>
        <strain evidence="6 7">DSM 15895</strain>
    </source>
</reference>
<evidence type="ECO:0000256" key="4">
    <source>
        <dbReference type="SAM" id="Coils"/>
    </source>
</evidence>
<feature type="coiled-coil region" evidence="4">
    <location>
        <begin position="190"/>
        <end position="217"/>
    </location>
</feature>
<comment type="similarity">
    <text evidence="1">Belongs to the SMC family. SbcC subfamily.</text>
</comment>
<dbReference type="InterPro" id="IPR017599">
    <property type="entry name" value="DNA_S_DndD"/>
</dbReference>
<dbReference type="Gene3D" id="3.40.50.300">
    <property type="entry name" value="P-loop containing nucleotide triphosphate hydrolases"/>
    <property type="match status" value="2"/>
</dbReference>
<dbReference type="EMBL" id="JACHHE010000004">
    <property type="protein sequence ID" value="MBB5180251.1"/>
    <property type="molecule type" value="Genomic_DNA"/>
</dbReference>
<keyword evidence="7" id="KW-1185">Reference proteome</keyword>
<dbReference type="PANTHER" id="PTHR32114:SF2">
    <property type="entry name" value="ABC TRANSPORTER ABCH.3"/>
    <property type="match status" value="1"/>
</dbReference>
<dbReference type="OrthoDB" id="9795626at2"/>
<dbReference type="GO" id="GO:0006302">
    <property type="term" value="P:double-strand break repair"/>
    <property type="evidence" value="ECO:0007669"/>
    <property type="project" value="InterPro"/>
</dbReference>
<comment type="caution">
    <text evidence="6">The sequence shown here is derived from an EMBL/GenBank/DDBJ whole genome shotgun (WGS) entry which is preliminary data.</text>
</comment>
<organism evidence="6 7">
    <name type="scientific">Planococcus koreensis</name>
    <dbReference type="NCBI Taxonomy" id="112331"/>
    <lineage>
        <taxon>Bacteria</taxon>
        <taxon>Bacillati</taxon>
        <taxon>Bacillota</taxon>
        <taxon>Bacilli</taxon>
        <taxon>Bacillales</taxon>
        <taxon>Caryophanaceae</taxon>
        <taxon>Planococcus</taxon>
    </lineage>
</organism>
<evidence type="ECO:0000313" key="7">
    <source>
        <dbReference type="Proteomes" id="UP000525923"/>
    </source>
</evidence>
<dbReference type="Pfam" id="PF13476">
    <property type="entry name" value="AAA_23"/>
    <property type="match status" value="1"/>
</dbReference>
<evidence type="ECO:0000256" key="2">
    <source>
        <dbReference type="ARBA" id="ARBA00011322"/>
    </source>
</evidence>
<dbReference type="SUPFAM" id="SSF52540">
    <property type="entry name" value="P-loop containing nucleoside triphosphate hydrolases"/>
    <property type="match status" value="2"/>
</dbReference>
<evidence type="ECO:0000256" key="3">
    <source>
        <dbReference type="ARBA" id="ARBA00013368"/>
    </source>
</evidence>
<dbReference type="RefSeq" id="WP_135501874.1">
    <property type="nucleotide sequence ID" value="NZ_JACHHE010000004.1"/>
</dbReference>
<dbReference type="NCBIfam" id="TIGR03185">
    <property type="entry name" value="DNA_S_dndD"/>
    <property type="match status" value="1"/>
</dbReference>
<comment type="subunit">
    <text evidence="2">Heterodimer of SbcC and SbcD.</text>
</comment>
<feature type="coiled-coil region" evidence="4">
    <location>
        <begin position="241"/>
        <end position="268"/>
    </location>
</feature>
<keyword evidence="4" id="KW-0175">Coiled coil</keyword>
<evidence type="ECO:0000256" key="1">
    <source>
        <dbReference type="ARBA" id="ARBA00006930"/>
    </source>
</evidence>
<dbReference type="PANTHER" id="PTHR32114">
    <property type="entry name" value="ABC TRANSPORTER ABCH.3"/>
    <property type="match status" value="1"/>
</dbReference>
<dbReference type="GO" id="GO:0016887">
    <property type="term" value="F:ATP hydrolysis activity"/>
    <property type="evidence" value="ECO:0007669"/>
    <property type="project" value="InterPro"/>
</dbReference>
<dbReference type="Proteomes" id="UP000525923">
    <property type="component" value="Unassembled WGS sequence"/>
</dbReference>
<evidence type="ECO:0000313" key="6">
    <source>
        <dbReference type="EMBL" id="MBB5180251.1"/>
    </source>
</evidence>
<proteinExistence type="inferred from homology"/>
<name>A0A7W8FTM6_9BACL</name>
<evidence type="ECO:0000259" key="5">
    <source>
        <dbReference type="Pfam" id="PF13476"/>
    </source>
</evidence>
<gene>
    <name evidence="6" type="ORF">HNQ44_001679</name>
</gene>